<dbReference type="EMBL" id="MUXF01000008">
    <property type="protein sequence ID" value="PUE66752.1"/>
    <property type="molecule type" value="Genomic_DNA"/>
</dbReference>
<proteinExistence type="predicted"/>
<dbReference type="RefSeq" id="WP_108527584.1">
    <property type="nucleotide sequence ID" value="NZ_MUXF01000008.1"/>
</dbReference>
<evidence type="ECO:0000313" key="2">
    <source>
        <dbReference type="Proteomes" id="UP000251311"/>
    </source>
</evidence>
<evidence type="ECO:0000313" key="1">
    <source>
        <dbReference type="EMBL" id="PUE66752.1"/>
    </source>
</evidence>
<dbReference type="Proteomes" id="UP000251311">
    <property type="component" value="Unassembled WGS sequence"/>
</dbReference>
<name>A0ABX5JHX4_9BACT</name>
<evidence type="ECO:0008006" key="3">
    <source>
        <dbReference type="Google" id="ProtNLM"/>
    </source>
</evidence>
<keyword evidence="2" id="KW-1185">Reference proteome</keyword>
<organism evidence="1 2">
    <name type="scientific">Arcobacter lacus</name>
    <dbReference type="NCBI Taxonomy" id="1912876"/>
    <lineage>
        <taxon>Bacteria</taxon>
        <taxon>Pseudomonadati</taxon>
        <taxon>Campylobacterota</taxon>
        <taxon>Epsilonproteobacteria</taxon>
        <taxon>Campylobacterales</taxon>
        <taxon>Arcobacteraceae</taxon>
        <taxon>Arcobacter</taxon>
    </lineage>
</organism>
<gene>
    <name evidence="1" type="ORF">B0175_05140</name>
</gene>
<comment type="caution">
    <text evidence="1">The sequence shown here is derived from an EMBL/GenBank/DDBJ whole genome shotgun (WGS) entry which is preliminary data.</text>
</comment>
<accession>A0ABX5JHX4</accession>
<sequence length="107" mass="12488">MIPNMAKTVLKKSIPLTIKRVVKTIVKGRPVETITDIKIMGFLKPIPQDKIVKDKIDYNLEYVHYVGINEVKISDLINWNNKNYRCYSKADYSTYGFYKADLEEVKE</sequence>
<protein>
    <recommendedName>
        <fullName evidence="3">Phage protein</fullName>
    </recommendedName>
</protein>
<reference evidence="1 2" key="1">
    <citation type="submission" date="2017-02" db="EMBL/GenBank/DDBJ databases">
        <title>Arcobacter lacus sp. nov., a new species isolated from reclaimed water.</title>
        <authorList>
            <person name="Figueras M.J."/>
            <person name="Perez-Cataluna A."/>
            <person name="Salas-Masso N."/>
        </authorList>
    </citation>
    <scope>NUCLEOTIDE SEQUENCE [LARGE SCALE GENOMIC DNA]</scope>
    <source>
        <strain evidence="1 2">RW43-9</strain>
    </source>
</reference>